<sequence length="463" mass="53887">MYSYPTKTKLTLKEIESLPLCTDGKQVTIYDTTLPGFALRIGKTAKTFIVYKRVAHGAPKRVTLGKYGQITLDEARKLASKKLAELSSGIDPLQEIRAKKAAEQKSEEHTTQTLKWLLDEYTKEHLEKAKGGKIGTIKGVKQCHLYFGEKTITLLKKDPKEEGKWVIDRQAKLSDWLERPFRSITREEILDRFNMFELAKPLRVSKKDGLIPLVRTHQMCFKYLSSAYNFVIPRLELDLKENFRNPVDVLSVYHKWTKTKKRTNMVEFRKEEFALWWNALIAYRQHNEVASDYILFSLLQAGRSIEIANLKWDQVDFELEEVNYDATKNNDDYKFPLSTLALEILKRRKEFAINDYVFGYADSKTGHIPQDAKFHFKNIAEASGKLISHHDLRRTWGTAATWLDINERTYNFLLKHKMNDVNEHYLMRNYDKIKAALQKVEDFFISQAAKLTATLPEKSENDT</sequence>
<dbReference type="PANTHER" id="PTHR30629:SF2">
    <property type="entry name" value="PROPHAGE INTEGRASE INTS-RELATED"/>
    <property type="match status" value="1"/>
</dbReference>
<name>A0A0S4WQU9_RALSL</name>
<keyword evidence="3" id="KW-0233">DNA recombination</keyword>
<evidence type="ECO:0000256" key="2">
    <source>
        <dbReference type="ARBA" id="ARBA00022908"/>
    </source>
</evidence>
<dbReference type="PANTHER" id="PTHR30629">
    <property type="entry name" value="PROPHAGE INTEGRASE"/>
    <property type="match status" value="1"/>
</dbReference>
<evidence type="ECO:0000256" key="1">
    <source>
        <dbReference type="ARBA" id="ARBA00008857"/>
    </source>
</evidence>
<dbReference type="Pfam" id="PF13356">
    <property type="entry name" value="Arm-DNA-bind_3"/>
    <property type="match status" value="1"/>
</dbReference>
<keyword evidence="2" id="KW-0229">DNA integration</keyword>
<dbReference type="SUPFAM" id="SSF56349">
    <property type="entry name" value="DNA breaking-rejoining enzymes"/>
    <property type="match status" value="1"/>
</dbReference>
<comment type="similarity">
    <text evidence="1">Belongs to the 'phage' integrase family.</text>
</comment>
<proteinExistence type="inferred from homology"/>
<dbReference type="AlphaFoldDB" id="A0A0S4WQU9"/>
<dbReference type="Gene3D" id="1.10.443.10">
    <property type="entry name" value="Intergrase catalytic core"/>
    <property type="match status" value="1"/>
</dbReference>
<dbReference type="InterPro" id="IPR025166">
    <property type="entry name" value="Integrase_DNA_bind_dom"/>
</dbReference>
<dbReference type="InterPro" id="IPR002104">
    <property type="entry name" value="Integrase_catalytic"/>
</dbReference>
<evidence type="ECO:0000256" key="3">
    <source>
        <dbReference type="ARBA" id="ARBA00023172"/>
    </source>
</evidence>
<dbReference type="GO" id="GO:0003677">
    <property type="term" value="F:DNA binding"/>
    <property type="evidence" value="ECO:0007669"/>
    <property type="project" value="InterPro"/>
</dbReference>
<reference evidence="6" key="1">
    <citation type="submission" date="2015-10" db="EMBL/GenBank/DDBJ databases">
        <authorList>
            <person name="Gilbert D.G."/>
        </authorList>
    </citation>
    <scope>NUCLEOTIDE SEQUENCE</scope>
    <source>
        <strain evidence="6">Phyl III-seqv23</strain>
    </source>
</reference>
<dbReference type="EMBL" id="LN899820">
    <property type="protein sequence ID" value="CUV53696.1"/>
    <property type="molecule type" value="Genomic_DNA"/>
</dbReference>
<dbReference type="Gene3D" id="3.30.160.390">
    <property type="entry name" value="Integrase, DNA-binding domain"/>
    <property type="match status" value="1"/>
</dbReference>
<dbReference type="GO" id="GO:0015074">
    <property type="term" value="P:DNA integration"/>
    <property type="evidence" value="ECO:0007669"/>
    <property type="project" value="UniProtKB-KW"/>
</dbReference>
<dbReference type="Pfam" id="PF00589">
    <property type="entry name" value="Phage_integrase"/>
    <property type="match status" value="1"/>
</dbReference>
<evidence type="ECO:0000259" key="4">
    <source>
        <dbReference type="Pfam" id="PF00589"/>
    </source>
</evidence>
<evidence type="ECO:0000313" key="6">
    <source>
        <dbReference type="EMBL" id="CUV53696.1"/>
    </source>
</evidence>
<dbReference type="InterPro" id="IPR013762">
    <property type="entry name" value="Integrase-like_cat_sf"/>
</dbReference>
<protein>
    <submittedName>
        <fullName evidence="6">Putative Integrase family protein</fullName>
    </submittedName>
</protein>
<dbReference type="InterPro" id="IPR038488">
    <property type="entry name" value="Integrase_DNA-bd_sf"/>
</dbReference>
<feature type="domain" description="Integrase DNA-binding" evidence="5">
    <location>
        <begin position="10"/>
        <end position="98"/>
    </location>
</feature>
<gene>
    <name evidence="6" type="ORF">RUN215_v1_180019</name>
</gene>
<accession>A0A0S4WQU9</accession>
<feature type="domain" description="Tyr recombinase" evidence="4">
    <location>
        <begin position="294"/>
        <end position="425"/>
    </location>
</feature>
<organism evidence="6">
    <name type="scientific">Ralstonia solanacearum</name>
    <name type="common">Pseudomonas solanacearum</name>
    <dbReference type="NCBI Taxonomy" id="305"/>
    <lineage>
        <taxon>Bacteria</taxon>
        <taxon>Pseudomonadati</taxon>
        <taxon>Pseudomonadota</taxon>
        <taxon>Betaproteobacteria</taxon>
        <taxon>Burkholderiales</taxon>
        <taxon>Burkholderiaceae</taxon>
        <taxon>Ralstonia</taxon>
        <taxon>Ralstonia solanacearum species complex</taxon>
    </lineage>
</organism>
<dbReference type="GO" id="GO:0006310">
    <property type="term" value="P:DNA recombination"/>
    <property type="evidence" value="ECO:0007669"/>
    <property type="project" value="UniProtKB-KW"/>
</dbReference>
<dbReference type="InterPro" id="IPR050808">
    <property type="entry name" value="Phage_Integrase"/>
</dbReference>
<evidence type="ECO:0000259" key="5">
    <source>
        <dbReference type="Pfam" id="PF13356"/>
    </source>
</evidence>
<dbReference type="InterPro" id="IPR011010">
    <property type="entry name" value="DNA_brk_join_enz"/>
</dbReference>